<dbReference type="PROSITE" id="PS00463">
    <property type="entry name" value="ZN2_CY6_FUNGAL_1"/>
    <property type="match status" value="1"/>
</dbReference>
<dbReference type="SUPFAM" id="SSF57701">
    <property type="entry name" value="Zn2/Cys6 DNA-binding domain"/>
    <property type="match status" value="1"/>
</dbReference>
<evidence type="ECO:0000313" key="5">
    <source>
        <dbReference type="EMBL" id="KAE9386914.1"/>
    </source>
</evidence>
<feature type="domain" description="Zn(2)-C6 fungal-type" evidence="4">
    <location>
        <begin position="37"/>
        <end position="67"/>
    </location>
</feature>
<keyword evidence="6" id="KW-1185">Reference proteome</keyword>
<dbReference type="PROSITE" id="PS50048">
    <property type="entry name" value="ZN2_CY6_FUNGAL_2"/>
    <property type="match status" value="1"/>
</dbReference>
<comment type="subcellular location">
    <subcellularLocation>
        <location evidence="1">Nucleus</location>
    </subcellularLocation>
</comment>
<dbReference type="Pfam" id="PF00172">
    <property type="entry name" value="Zn_clus"/>
    <property type="match status" value="1"/>
</dbReference>
<evidence type="ECO:0000313" key="6">
    <source>
        <dbReference type="Proteomes" id="UP000799118"/>
    </source>
</evidence>
<feature type="compositionally biased region" description="Polar residues" evidence="3">
    <location>
        <begin position="1"/>
        <end position="15"/>
    </location>
</feature>
<dbReference type="PRINTS" id="PR00755">
    <property type="entry name" value="AFLATOXINBRP"/>
</dbReference>
<reference evidence="5" key="1">
    <citation type="journal article" date="2019" name="Environ. Microbiol.">
        <title>Fungal ecological strategies reflected in gene transcription - a case study of two litter decomposers.</title>
        <authorList>
            <person name="Barbi F."/>
            <person name="Kohler A."/>
            <person name="Barry K."/>
            <person name="Baskaran P."/>
            <person name="Daum C."/>
            <person name="Fauchery L."/>
            <person name="Ihrmark K."/>
            <person name="Kuo A."/>
            <person name="LaButti K."/>
            <person name="Lipzen A."/>
            <person name="Morin E."/>
            <person name="Grigoriev I.V."/>
            <person name="Henrissat B."/>
            <person name="Lindahl B."/>
            <person name="Martin F."/>
        </authorList>
    </citation>
    <scope>NUCLEOTIDE SEQUENCE</scope>
    <source>
        <strain evidence="5">JB14</strain>
    </source>
</reference>
<feature type="region of interest" description="Disordered" evidence="3">
    <location>
        <begin position="103"/>
        <end position="133"/>
    </location>
</feature>
<evidence type="ECO:0000259" key="4">
    <source>
        <dbReference type="PROSITE" id="PS50048"/>
    </source>
</evidence>
<organism evidence="5 6">
    <name type="scientific">Gymnopus androsaceus JB14</name>
    <dbReference type="NCBI Taxonomy" id="1447944"/>
    <lineage>
        <taxon>Eukaryota</taxon>
        <taxon>Fungi</taxon>
        <taxon>Dikarya</taxon>
        <taxon>Basidiomycota</taxon>
        <taxon>Agaricomycotina</taxon>
        <taxon>Agaricomycetes</taxon>
        <taxon>Agaricomycetidae</taxon>
        <taxon>Agaricales</taxon>
        <taxon>Marasmiineae</taxon>
        <taxon>Omphalotaceae</taxon>
        <taxon>Gymnopus</taxon>
    </lineage>
</organism>
<feature type="region of interest" description="Disordered" evidence="3">
    <location>
        <begin position="266"/>
        <end position="306"/>
    </location>
</feature>
<dbReference type="OrthoDB" id="2269373at2759"/>
<feature type="region of interest" description="Disordered" evidence="3">
    <location>
        <begin position="1"/>
        <end position="29"/>
    </location>
</feature>
<protein>
    <recommendedName>
        <fullName evidence="4">Zn(2)-C6 fungal-type domain-containing protein</fullName>
    </recommendedName>
</protein>
<dbReference type="GO" id="GO:0008270">
    <property type="term" value="F:zinc ion binding"/>
    <property type="evidence" value="ECO:0007669"/>
    <property type="project" value="InterPro"/>
</dbReference>
<gene>
    <name evidence="5" type="ORF">BT96DRAFT_927882</name>
</gene>
<dbReference type="Proteomes" id="UP000799118">
    <property type="component" value="Unassembled WGS sequence"/>
</dbReference>
<accession>A0A6A4GP02</accession>
<dbReference type="AlphaFoldDB" id="A0A6A4GP02"/>
<name>A0A6A4GP02_9AGAR</name>
<dbReference type="PANTHER" id="PTHR31001:SF81">
    <property type="entry name" value="ZN(II)2CYS6 TRANSCRIPTION FACTOR"/>
    <property type="match status" value="1"/>
</dbReference>
<proteinExistence type="predicted"/>
<feature type="compositionally biased region" description="Low complexity" evidence="3">
    <location>
        <begin position="281"/>
        <end position="295"/>
    </location>
</feature>
<evidence type="ECO:0000256" key="1">
    <source>
        <dbReference type="ARBA" id="ARBA00004123"/>
    </source>
</evidence>
<dbReference type="PANTHER" id="PTHR31001">
    <property type="entry name" value="UNCHARACTERIZED TRANSCRIPTIONAL REGULATORY PROTEIN"/>
    <property type="match status" value="1"/>
</dbReference>
<dbReference type="SMART" id="SM00066">
    <property type="entry name" value="GAL4"/>
    <property type="match status" value="1"/>
</dbReference>
<feature type="compositionally biased region" description="Polar residues" evidence="3">
    <location>
        <begin position="104"/>
        <end position="114"/>
    </location>
</feature>
<dbReference type="Gene3D" id="4.10.240.10">
    <property type="entry name" value="Zn(2)-C6 fungal-type DNA-binding domain"/>
    <property type="match status" value="1"/>
</dbReference>
<dbReference type="InterPro" id="IPR036864">
    <property type="entry name" value="Zn2-C6_fun-type_DNA-bd_sf"/>
</dbReference>
<dbReference type="InterPro" id="IPR050613">
    <property type="entry name" value="Sec_Metabolite_Reg"/>
</dbReference>
<dbReference type="CDD" id="cd00067">
    <property type="entry name" value="GAL4"/>
    <property type="match status" value="1"/>
</dbReference>
<dbReference type="EMBL" id="ML769838">
    <property type="protein sequence ID" value="KAE9386914.1"/>
    <property type="molecule type" value="Genomic_DNA"/>
</dbReference>
<evidence type="ECO:0000256" key="3">
    <source>
        <dbReference type="SAM" id="MobiDB-lite"/>
    </source>
</evidence>
<dbReference type="InterPro" id="IPR001138">
    <property type="entry name" value="Zn2Cys6_DnaBD"/>
</dbReference>
<keyword evidence="2" id="KW-0539">Nucleus</keyword>
<feature type="compositionally biased region" description="Low complexity" evidence="3">
    <location>
        <begin position="122"/>
        <end position="133"/>
    </location>
</feature>
<evidence type="ECO:0000256" key="2">
    <source>
        <dbReference type="ARBA" id="ARBA00023242"/>
    </source>
</evidence>
<dbReference type="GO" id="GO:0005634">
    <property type="term" value="C:nucleus"/>
    <property type="evidence" value="ECO:0007669"/>
    <property type="project" value="UniProtKB-SubCell"/>
</dbReference>
<sequence length="323" mass="35462">MSTNATAGQQKAQPPSKTPPPTEGSDGKRRRNRAILSCLSCHTSKRMCDRKRPNCTRCTELGLLCVYEVDDFCQRLNIQEGSSVLLKRMTELEAEIEELKNNRHSQYLSESSGQHGDYANMHTAHPSSASTSTSSWPNFAVSPVIPNSTPSSSIGINDASAGNELTRIDMSSILSQSPNSIGFEDSVEMHHHLNTISSTNSSQHNAMQPCDCIQDASNYQIMLELSLRLRRAAQIMGQYPLHHAGRYCLLHQALVEFDTLTAETLSSVDPPHRRTPSYNQSPALSSSLPTAPHASGAHSTSHVDSWISGSGEDSLMSWERRRG</sequence>
<dbReference type="GO" id="GO:0000981">
    <property type="term" value="F:DNA-binding transcription factor activity, RNA polymerase II-specific"/>
    <property type="evidence" value="ECO:0007669"/>
    <property type="project" value="InterPro"/>
</dbReference>